<evidence type="ECO:0000256" key="1">
    <source>
        <dbReference type="SAM" id="MobiDB-lite"/>
    </source>
</evidence>
<feature type="region of interest" description="Disordered" evidence="1">
    <location>
        <begin position="83"/>
        <end position="150"/>
    </location>
</feature>
<feature type="region of interest" description="Disordered" evidence="1">
    <location>
        <begin position="19"/>
        <end position="66"/>
    </location>
</feature>
<feature type="compositionally biased region" description="Low complexity" evidence="1">
    <location>
        <begin position="83"/>
        <end position="99"/>
    </location>
</feature>
<feature type="compositionally biased region" description="Polar residues" evidence="1">
    <location>
        <begin position="19"/>
        <end position="28"/>
    </location>
</feature>
<comment type="caution">
    <text evidence="2">The sequence shown here is derived from an EMBL/GenBank/DDBJ whole genome shotgun (WGS) entry which is preliminary data.</text>
</comment>
<protein>
    <submittedName>
        <fullName evidence="2">Uncharacterized protein</fullName>
    </submittedName>
</protein>
<evidence type="ECO:0000313" key="3">
    <source>
        <dbReference type="Proteomes" id="UP000604825"/>
    </source>
</evidence>
<feature type="compositionally biased region" description="Low complexity" evidence="1">
    <location>
        <begin position="39"/>
        <end position="56"/>
    </location>
</feature>
<organism evidence="2 3">
    <name type="scientific">Miscanthus lutarioriparius</name>
    <dbReference type="NCBI Taxonomy" id="422564"/>
    <lineage>
        <taxon>Eukaryota</taxon>
        <taxon>Viridiplantae</taxon>
        <taxon>Streptophyta</taxon>
        <taxon>Embryophyta</taxon>
        <taxon>Tracheophyta</taxon>
        <taxon>Spermatophyta</taxon>
        <taxon>Magnoliopsida</taxon>
        <taxon>Liliopsida</taxon>
        <taxon>Poales</taxon>
        <taxon>Poaceae</taxon>
        <taxon>PACMAD clade</taxon>
        <taxon>Panicoideae</taxon>
        <taxon>Andropogonodae</taxon>
        <taxon>Andropogoneae</taxon>
        <taxon>Saccharinae</taxon>
        <taxon>Miscanthus</taxon>
    </lineage>
</organism>
<feature type="compositionally biased region" description="Basic residues" evidence="1">
    <location>
        <begin position="387"/>
        <end position="398"/>
    </location>
</feature>
<gene>
    <name evidence="2" type="ORF">NCGR_LOCUS50454</name>
</gene>
<dbReference type="Proteomes" id="UP000604825">
    <property type="component" value="Unassembled WGS sequence"/>
</dbReference>
<sequence length="398" mass="43447">MLSRWVLVFIHNLTRSDMLQQSRSSSVHHSYKPKIQRLRATGAGPSSPPSARRGASVSQSSSRRLPWLQRQLHRPERDADADLATAAASGSHRVESSSGRRSRLSRRERDVVEAATRSRYSPSHPRDPTASARACRPRPRRHGADDAGHDGLDLLVDAVVEEAAERVGAAPLVAARGGGAAVADTAELDAEALPAAAVRPRAERLLVLVPRGRGGGGDGEGRERRGQDGAAADRADRVGAERRVDLGGVERVAAHREEPQLGAGVERREADGAVRRVLRQRRHRRRHGEQGQRRDEALRVGVGVRACLRLLPHRMHLLCLLLLLLHRHGDHPRRPRLLPPRRAGVCSIIPLRRDARPPRHLPRVVDAHATTATTRPTGGGGSGAAGSRRRQPPARPRR</sequence>
<reference evidence="2" key="1">
    <citation type="submission" date="2020-10" db="EMBL/GenBank/DDBJ databases">
        <authorList>
            <person name="Han B."/>
            <person name="Lu T."/>
            <person name="Zhao Q."/>
            <person name="Huang X."/>
            <person name="Zhao Y."/>
        </authorList>
    </citation>
    <scope>NUCLEOTIDE SEQUENCE</scope>
</reference>
<dbReference type="EMBL" id="CAJGYO010000014">
    <property type="protein sequence ID" value="CAD6267149.1"/>
    <property type="molecule type" value="Genomic_DNA"/>
</dbReference>
<dbReference type="AlphaFoldDB" id="A0A811RAX7"/>
<name>A0A811RAX7_9POAL</name>
<evidence type="ECO:0000313" key="2">
    <source>
        <dbReference type="EMBL" id="CAD6267149.1"/>
    </source>
</evidence>
<feature type="region of interest" description="Disordered" evidence="1">
    <location>
        <begin position="210"/>
        <end position="237"/>
    </location>
</feature>
<keyword evidence="3" id="KW-1185">Reference proteome</keyword>
<proteinExistence type="predicted"/>
<feature type="compositionally biased region" description="Basic and acidic residues" evidence="1">
    <location>
        <begin position="219"/>
        <end position="237"/>
    </location>
</feature>
<accession>A0A811RAX7</accession>
<feature type="region of interest" description="Disordered" evidence="1">
    <location>
        <begin position="367"/>
        <end position="398"/>
    </location>
</feature>